<evidence type="ECO:0000313" key="2">
    <source>
        <dbReference type="EMBL" id="KAJ2864822.1"/>
    </source>
</evidence>
<feature type="region of interest" description="Disordered" evidence="1">
    <location>
        <begin position="521"/>
        <end position="540"/>
    </location>
</feature>
<dbReference type="AlphaFoldDB" id="A0A9W8M6Z4"/>
<name>A0A9W8M6Z4_9FUNG</name>
<keyword evidence="3" id="KW-1185">Reference proteome</keyword>
<feature type="region of interest" description="Disordered" evidence="1">
    <location>
        <begin position="595"/>
        <end position="655"/>
    </location>
</feature>
<feature type="region of interest" description="Disordered" evidence="1">
    <location>
        <begin position="168"/>
        <end position="199"/>
    </location>
</feature>
<dbReference type="Proteomes" id="UP001140074">
    <property type="component" value="Unassembled WGS sequence"/>
</dbReference>
<protein>
    <submittedName>
        <fullName evidence="2">Uncharacterized protein</fullName>
    </submittedName>
</protein>
<accession>A0A9W8M6Z4</accession>
<feature type="region of interest" description="Disordered" evidence="1">
    <location>
        <begin position="555"/>
        <end position="579"/>
    </location>
</feature>
<proteinExistence type="predicted"/>
<gene>
    <name evidence="2" type="ORF">GGH94_002637</name>
</gene>
<comment type="caution">
    <text evidence="2">The sequence shown here is derived from an EMBL/GenBank/DDBJ whole genome shotgun (WGS) entry which is preliminary data.</text>
</comment>
<organism evidence="2 3">
    <name type="scientific">Coemansia aciculifera</name>
    <dbReference type="NCBI Taxonomy" id="417176"/>
    <lineage>
        <taxon>Eukaryota</taxon>
        <taxon>Fungi</taxon>
        <taxon>Fungi incertae sedis</taxon>
        <taxon>Zoopagomycota</taxon>
        <taxon>Kickxellomycotina</taxon>
        <taxon>Kickxellomycetes</taxon>
        <taxon>Kickxellales</taxon>
        <taxon>Kickxellaceae</taxon>
        <taxon>Coemansia</taxon>
    </lineage>
</organism>
<sequence>MSRAPSSGAASSFANSSVHMLAIAPVPETPRVTSLTASSADDSDDGVQISLGIQQGIVHAWEAALERLGSLSLAWQSEVASVRGSLTQPVDPALVFDGVSKPTATLLAQGLPDKPMELDRRIRDVYKRKEAVAPRFAAPAVPAWHMKGPPSIILEGATADSARFGGRRFGNTLPEPPARYSPGGAASSTSAVPLSARASRKVSGHRLSIKLERLLPPRTLDSGTPVLHTPTLMTRSARGPSRRCSMLSDQISSRRRASSHPQPATKGAIFIRQRGITDITPSTASVSAQQKRVSSVSDYMDTRDSLHDEQRLELLEAQVSDMFCELGLRSPYIQSSRLVEQRTLTGSVHRGPEQAPWFYQKKYAEPAPPEERLVRHIILFDDDSSCPDNTTDYTHRRHSRSSHRYGEAARISFPGLQIRRQTTSASALSAADESIGSTAAGSGLGGSVYAIRGCEPARRTASSDHDPQCHQIHSLQQRIEQADQYIHSVSRHALAISNMLAGLRKQSQALADLLTISQARTAPSPSQLPHGSGLPTQQGLPLNKRAKKMGKFAASPVLDEPATAMSPAPKSCSRSRSHESQGVVAVAQCLGLASSSEDVDEDQPIRGRTRVQRHSRPENCDPEANSPIPLRPERQARGPKQAKYSQGQHRRPFQPVSVRLRRIDAQWGELCEIIGALGIDTTATDIDVAANEQTLRHSATGIAVGGLKSIQRVLKSTLESLSALNVRN</sequence>
<dbReference type="EMBL" id="JANBUY010000076">
    <property type="protein sequence ID" value="KAJ2864822.1"/>
    <property type="molecule type" value="Genomic_DNA"/>
</dbReference>
<evidence type="ECO:0000313" key="3">
    <source>
        <dbReference type="Proteomes" id="UP001140074"/>
    </source>
</evidence>
<evidence type="ECO:0000256" key="1">
    <source>
        <dbReference type="SAM" id="MobiDB-lite"/>
    </source>
</evidence>
<reference evidence="2" key="1">
    <citation type="submission" date="2022-07" db="EMBL/GenBank/DDBJ databases">
        <title>Phylogenomic reconstructions and comparative analyses of Kickxellomycotina fungi.</title>
        <authorList>
            <person name="Reynolds N.K."/>
            <person name="Stajich J.E."/>
            <person name="Barry K."/>
            <person name="Grigoriev I.V."/>
            <person name="Crous P."/>
            <person name="Smith M.E."/>
        </authorList>
    </citation>
    <scope>NUCLEOTIDE SEQUENCE</scope>
    <source>
        <strain evidence="2">RSA 476</strain>
    </source>
</reference>
<feature type="region of interest" description="Disordered" evidence="1">
    <location>
        <begin position="221"/>
        <end position="243"/>
    </location>
</feature>